<dbReference type="InterPro" id="IPR006121">
    <property type="entry name" value="HMA_dom"/>
</dbReference>
<organism evidence="2 3">
    <name type="scientific">Negadavirga shengliensis</name>
    <dbReference type="NCBI Taxonomy" id="1389218"/>
    <lineage>
        <taxon>Bacteria</taxon>
        <taxon>Pseudomonadati</taxon>
        <taxon>Bacteroidota</taxon>
        <taxon>Cytophagia</taxon>
        <taxon>Cytophagales</taxon>
        <taxon>Cyclobacteriaceae</taxon>
        <taxon>Negadavirga</taxon>
    </lineage>
</organism>
<dbReference type="CDD" id="cd00371">
    <property type="entry name" value="HMA"/>
    <property type="match status" value="1"/>
</dbReference>
<dbReference type="SUPFAM" id="SSF55008">
    <property type="entry name" value="HMA, heavy metal-associated domain"/>
    <property type="match status" value="1"/>
</dbReference>
<evidence type="ECO:0000313" key="3">
    <source>
        <dbReference type="Proteomes" id="UP001595818"/>
    </source>
</evidence>
<keyword evidence="3" id="KW-1185">Reference proteome</keyword>
<feature type="domain" description="HMA" evidence="1">
    <location>
        <begin position="1"/>
        <end position="63"/>
    </location>
</feature>
<comment type="caution">
    <text evidence="2">The sequence shown here is derived from an EMBL/GenBank/DDBJ whole genome shotgun (WGS) entry which is preliminary data.</text>
</comment>
<proteinExistence type="predicted"/>
<dbReference type="EMBL" id="JBHSJJ010000015">
    <property type="protein sequence ID" value="MFC4874117.1"/>
    <property type="molecule type" value="Genomic_DNA"/>
</dbReference>
<dbReference type="RefSeq" id="WP_377067655.1">
    <property type="nucleotide sequence ID" value="NZ_JBHSJJ010000015.1"/>
</dbReference>
<gene>
    <name evidence="2" type="ORF">ACFPFU_20600</name>
</gene>
<evidence type="ECO:0000313" key="2">
    <source>
        <dbReference type="EMBL" id="MFC4874117.1"/>
    </source>
</evidence>
<dbReference type="Gene3D" id="3.30.70.100">
    <property type="match status" value="1"/>
</dbReference>
<accession>A0ABV9T5U3</accession>
<reference evidence="3" key="1">
    <citation type="journal article" date="2019" name="Int. J. Syst. Evol. Microbiol.">
        <title>The Global Catalogue of Microorganisms (GCM) 10K type strain sequencing project: providing services to taxonomists for standard genome sequencing and annotation.</title>
        <authorList>
            <consortium name="The Broad Institute Genomics Platform"/>
            <consortium name="The Broad Institute Genome Sequencing Center for Infectious Disease"/>
            <person name="Wu L."/>
            <person name="Ma J."/>
        </authorList>
    </citation>
    <scope>NUCLEOTIDE SEQUENCE [LARGE SCALE GENOMIC DNA]</scope>
    <source>
        <strain evidence="3">CGMCC 4.7466</strain>
    </source>
</reference>
<protein>
    <submittedName>
        <fullName evidence="2">Heavy-metal-associated domain-containing protein</fullName>
    </submittedName>
</protein>
<name>A0ABV9T5U3_9BACT</name>
<dbReference type="PROSITE" id="PS50846">
    <property type="entry name" value="HMA_2"/>
    <property type="match status" value="1"/>
</dbReference>
<dbReference type="Proteomes" id="UP001595818">
    <property type="component" value="Unassembled WGS sequence"/>
</dbReference>
<dbReference type="InterPro" id="IPR036163">
    <property type="entry name" value="HMA_dom_sf"/>
</dbReference>
<sequence length="65" mass="7181">MIKLKTNVKCAGCVATITPSMEKLKANHWEVDLQHPDKLLTVEGKVTEDEVKKALQNAGYKGESI</sequence>
<evidence type="ECO:0000259" key="1">
    <source>
        <dbReference type="PROSITE" id="PS50846"/>
    </source>
</evidence>
<dbReference type="Pfam" id="PF00403">
    <property type="entry name" value="HMA"/>
    <property type="match status" value="1"/>
</dbReference>